<organism evidence="1 2">
    <name type="scientific">Plasmodium cynomolgi (strain B)</name>
    <dbReference type="NCBI Taxonomy" id="1120755"/>
    <lineage>
        <taxon>Eukaryota</taxon>
        <taxon>Sar</taxon>
        <taxon>Alveolata</taxon>
        <taxon>Apicomplexa</taxon>
        <taxon>Aconoidasida</taxon>
        <taxon>Haemosporida</taxon>
        <taxon>Plasmodiidae</taxon>
        <taxon>Plasmodium</taxon>
        <taxon>Plasmodium (Plasmodium)</taxon>
    </lineage>
</organism>
<dbReference type="RefSeq" id="XP_004228293.1">
    <property type="nucleotide sequence ID" value="XM_004228245.1"/>
</dbReference>
<evidence type="ECO:0000313" key="2">
    <source>
        <dbReference type="Proteomes" id="UP000006319"/>
    </source>
</evidence>
<dbReference type="AlphaFoldDB" id="K6V3W4"/>
<dbReference type="VEuPathDB" id="PlasmoDB:PCYB_008240"/>
<gene>
    <name evidence="1" type="ORF">PCYB_008240</name>
</gene>
<accession>K6V3W4</accession>
<evidence type="ECO:0000313" key="1">
    <source>
        <dbReference type="EMBL" id="GAB70075.1"/>
    </source>
</evidence>
<dbReference type="OrthoDB" id="46564at2759"/>
<reference evidence="1 2" key="1">
    <citation type="journal article" date="2012" name="Nat. Genet.">
        <title>Plasmodium cynomolgi genome sequences provide insight into Plasmodium vivax and the monkey malaria clade.</title>
        <authorList>
            <person name="Tachibana S."/>
            <person name="Sullivan S.A."/>
            <person name="Kawai S."/>
            <person name="Nakamura S."/>
            <person name="Kim H.R."/>
            <person name="Goto N."/>
            <person name="Arisue N."/>
            <person name="Palacpac N.M.Q."/>
            <person name="Honma H."/>
            <person name="Yagi M."/>
            <person name="Tougan T."/>
            <person name="Katakai Y."/>
            <person name="Kaneko O."/>
            <person name="Mita T."/>
            <person name="Kita K."/>
            <person name="Yasutomi Y."/>
            <person name="Sutton P.L."/>
            <person name="Shakhbatyan R."/>
            <person name="Horii T."/>
            <person name="Yasunaga T."/>
            <person name="Barnwell J.W."/>
            <person name="Escalante A.A."/>
            <person name="Carlton J.M."/>
            <person name="Tanabe K."/>
        </authorList>
    </citation>
    <scope>NUCLEOTIDE SEQUENCE [LARGE SCALE GENOMIC DNA]</scope>
    <source>
        <strain evidence="1 2">B</strain>
    </source>
</reference>
<sequence>MYFFGSLFSDDHGSNLGNGDSRQGIGGATLNVQGETWGKQILLYKEANRIDLLKKNEFDKSILVVANRGDSTANSHNDTAFTTNLEDAKIIQECTHQLLINEKAKVKSGESEGEAIIQIREIGLNYFGNLFEDATTSG</sequence>
<dbReference type="EMBL" id="DF158730">
    <property type="protein sequence ID" value="GAB70075.1"/>
    <property type="molecule type" value="Genomic_DNA"/>
</dbReference>
<proteinExistence type="predicted"/>
<keyword evidence="2" id="KW-1185">Reference proteome</keyword>
<dbReference type="GeneID" id="14696617"/>
<dbReference type="PhylomeDB" id="K6V3W4"/>
<dbReference type="Proteomes" id="UP000006319">
    <property type="component" value="Unassembled WGS sequence"/>
</dbReference>
<protein>
    <submittedName>
        <fullName evidence="1">Uncharacterized protein</fullName>
    </submittedName>
</protein>
<name>K6V3W4_PLACD</name>
<dbReference type="KEGG" id="pcy:PCYB_008240"/>